<dbReference type="PANTHER" id="PTHR12829:SF7">
    <property type="entry name" value="N6-ADENOSINE-METHYLTRANSFERASE CATALYTIC SUBUNIT"/>
    <property type="match status" value="1"/>
</dbReference>
<dbReference type="EMBL" id="JACHDN010000001">
    <property type="protein sequence ID" value="MBB5474850.1"/>
    <property type="molecule type" value="Genomic_DNA"/>
</dbReference>
<dbReference type="InterPro" id="IPR007757">
    <property type="entry name" value="MT-A70-like"/>
</dbReference>
<keyword evidence="3" id="KW-0949">S-adenosyl-L-methionine</keyword>
<keyword evidence="2" id="KW-0808">Transferase</keyword>
<dbReference type="Proteomes" id="UP000321723">
    <property type="component" value="Unassembled WGS sequence"/>
</dbReference>
<evidence type="ECO:0000256" key="2">
    <source>
        <dbReference type="ARBA" id="ARBA00022679"/>
    </source>
</evidence>
<reference evidence="5 7" key="1">
    <citation type="submission" date="2019-07" db="EMBL/GenBank/DDBJ databases">
        <title>Whole genome shotgun sequence of Cellulomonas hominis NBRC 16055.</title>
        <authorList>
            <person name="Hosoyama A."/>
            <person name="Uohara A."/>
            <person name="Ohji S."/>
            <person name="Ichikawa N."/>
        </authorList>
    </citation>
    <scope>NUCLEOTIDE SEQUENCE [LARGE SCALE GENOMIC DNA]</scope>
    <source>
        <strain evidence="5 7">NBRC 16055</strain>
    </source>
</reference>
<proteinExistence type="inferred from homology"/>
<reference evidence="6 8" key="2">
    <citation type="submission" date="2020-08" db="EMBL/GenBank/DDBJ databases">
        <title>Sequencing the genomes of 1000 actinobacteria strains.</title>
        <authorList>
            <person name="Klenk H.-P."/>
        </authorList>
    </citation>
    <scope>NUCLEOTIDE SEQUENCE [LARGE SCALE GENOMIC DNA]</scope>
    <source>
        <strain evidence="6 8">DSM 9581</strain>
    </source>
</reference>
<dbReference type="GO" id="GO:0008168">
    <property type="term" value="F:methyltransferase activity"/>
    <property type="evidence" value="ECO:0007669"/>
    <property type="project" value="UniProtKB-KW"/>
</dbReference>
<evidence type="ECO:0000313" key="5">
    <source>
        <dbReference type="EMBL" id="GEL48074.1"/>
    </source>
</evidence>
<dbReference type="Proteomes" id="UP000564629">
    <property type="component" value="Unassembled WGS sequence"/>
</dbReference>
<dbReference type="InterPro" id="IPR029063">
    <property type="entry name" value="SAM-dependent_MTases_sf"/>
</dbReference>
<dbReference type="Pfam" id="PF05063">
    <property type="entry name" value="MT-A70"/>
    <property type="match status" value="1"/>
</dbReference>
<dbReference type="SUPFAM" id="SSF53335">
    <property type="entry name" value="S-adenosyl-L-methionine-dependent methyltransferases"/>
    <property type="match status" value="1"/>
</dbReference>
<dbReference type="EMBL" id="BJVQ01000060">
    <property type="protein sequence ID" value="GEL48074.1"/>
    <property type="molecule type" value="Genomic_DNA"/>
</dbReference>
<dbReference type="RefSeq" id="WP_146839769.1">
    <property type="nucleotide sequence ID" value="NZ_BJVQ01000060.1"/>
</dbReference>
<evidence type="ECO:0000256" key="4">
    <source>
        <dbReference type="PROSITE-ProRule" id="PRU00489"/>
    </source>
</evidence>
<keyword evidence="1 6" id="KW-0489">Methyltransferase</keyword>
<accession>A0A511FHN2</accession>
<evidence type="ECO:0000313" key="6">
    <source>
        <dbReference type="EMBL" id="MBB5474850.1"/>
    </source>
</evidence>
<evidence type="ECO:0000313" key="8">
    <source>
        <dbReference type="Proteomes" id="UP000564629"/>
    </source>
</evidence>
<dbReference type="AlphaFoldDB" id="A0A511FHN2"/>
<gene>
    <name evidence="5" type="ORF">CHO01_31900</name>
    <name evidence="6" type="ORF">HNR08_003586</name>
</gene>
<dbReference type="OrthoDB" id="9800596at2"/>
<protein>
    <submittedName>
        <fullName evidence="6">N6-adenosine-specific RNA methylase IME4</fullName>
    </submittedName>
</protein>
<organism evidence="5 7">
    <name type="scientific">Cellulomonas hominis</name>
    <dbReference type="NCBI Taxonomy" id="156981"/>
    <lineage>
        <taxon>Bacteria</taxon>
        <taxon>Bacillati</taxon>
        <taxon>Actinomycetota</taxon>
        <taxon>Actinomycetes</taxon>
        <taxon>Micrococcales</taxon>
        <taxon>Cellulomonadaceae</taxon>
        <taxon>Cellulomonas</taxon>
    </lineage>
</organism>
<dbReference type="PANTHER" id="PTHR12829">
    <property type="entry name" value="N6-ADENOSINE-METHYLTRANSFERASE"/>
    <property type="match status" value="1"/>
</dbReference>
<keyword evidence="7" id="KW-1185">Reference proteome</keyword>
<name>A0A511FHN2_9CELL</name>
<evidence type="ECO:0000313" key="7">
    <source>
        <dbReference type="Proteomes" id="UP000321723"/>
    </source>
</evidence>
<dbReference type="PROSITE" id="PS51143">
    <property type="entry name" value="MT_A70"/>
    <property type="match status" value="1"/>
</dbReference>
<comment type="caution">
    <text evidence="5">The sequence shown here is derived from an EMBL/GenBank/DDBJ whole genome shotgun (WGS) entry which is preliminary data.</text>
</comment>
<dbReference type="GO" id="GO:0032259">
    <property type="term" value="P:methylation"/>
    <property type="evidence" value="ECO:0007669"/>
    <property type="project" value="UniProtKB-KW"/>
</dbReference>
<sequence>MPPTFADRPFTTTDAHPGLTELAGAGFQVVVADPPWMYQKAPGAKAGGAGPRVTAERKYPTMTNEAIAALPVRDLADDDAHLFLWFTNPGMFGNRFSDLDPEDIATAWGFEFRTVLTWVKTTQAGTVHGGGMGWYFRGATEHVLYATRGRARIPSELREPNVILAPRAAHSAKPTAFMELVERVTPGARRLEMFARSPRPGWAAWGNQASGNALPAA</sequence>
<evidence type="ECO:0000256" key="1">
    <source>
        <dbReference type="ARBA" id="ARBA00022603"/>
    </source>
</evidence>
<evidence type="ECO:0000256" key="3">
    <source>
        <dbReference type="ARBA" id="ARBA00022691"/>
    </source>
</evidence>
<comment type="similarity">
    <text evidence="4">Belongs to the MT-A70-like family.</text>
</comment>